<evidence type="ECO:0000259" key="1">
    <source>
        <dbReference type="Pfam" id="PF11716"/>
    </source>
</evidence>
<dbReference type="AlphaFoldDB" id="A0A1H9IXU3"/>
<keyword evidence="2" id="KW-0413">Isomerase</keyword>
<protein>
    <submittedName>
        <fullName evidence="2">Maleylpyruvate isomerase</fullName>
    </submittedName>
</protein>
<dbReference type="OrthoDB" id="7847787at2"/>
<dbReference type="Proteomes" id="UP000198634">
    <property type="component" value="Unassembled WGS sequence"/>
</dbReference>
<dbReference type="STRING" id="657014.SAMN04488092_11362"/>
<sequence length="187" mass="20988">MPPGASKQAALDLLKERQGKGARYDAPDAPGADLLLARRGTAFFARKLNELSDSDLDKPSLCDGWSRRHVIADICFSARAQAIALKKLREPLTLEEETWTPDLALGITLPPHALRHLFDHTAIHLNVEYRDLTNDDWQRSLALGPDSALPVRELPIRRAQEIWLAAYHLAVDVRLLDLPDFQKRTNS</sequence>
<organism evidence="2 3">
    <name type="scientific">Thalassovita taeanensis</name>
    <dbReference type="NCBI Taxonomy" id="657014"/>
    <lineage>
        <taxon>Bacteria</taxon>
        <taxon>Pseudomonadati</taxon>
        <taxon>Pseudomonadota</taxon>
        <taxon>Alphaproteobacteria</taxon>
        <taxon>Rhodobacterales</taxon>
        <taxon>Roseobacteraceae</taxon>
        <taxon>Thalassovita</taxon>
    </lineage>
</organism>
<dbReference type="Gene3D" id="1.20.120.450">
    <property type="entry name" value="dinb family like domain"/>
    <property type="match status" value="1"/>
</dbReference>
<evidence type="ECO:0000313" key="3">
    <source>
        <dbReference type="Proteomes" id="UP000198634"/>
    </source>
</evidence>
<name>A0A1H9IXU3_9RHOB</name>
<keyword evidence="2" id="KW-0670">Pyruvate</keyword>
<dbReference type="InterPro" id="IPR024344">
    <property type="entry name" value="MDMPI_metal-binding"/>
</dbReference>
<keyword evidence="3" id="KW-1185">Reference proteome</keyword>
<evidence type="ECO:0000313" key="2">
    <source>
        <dbReference type="EMBL" id="SEQ79352.1"/>
    </source>
</evidence>
<dbReference type="Pfam" id="PF11716">
    <property type="entry name" value="MDMPI_N"/>
    <property type="match status" value="1"/>
</dbReference>
<dbReference type="GO" id="GO:0046872">
    <property type="term" value="F:metal ion binding"/>
    <property type="evidence" value="ECO:0007669"/>
    <property type="project" value="InterPro"/>
</dbReference>
<dbReference type="GO" id="GO:0016853">
    <property type="term" value="F:isomerase activity"/>
    <property type="evidence" value="ECO:0007669"/>
    <property type="project" value="UniProtKB-KW"/>
</dbReference>
<dbReference type="SUPFAM" id="SSF109854">
    <property type="entry name" value="DinB/YfiT-like putative metalloenzymes"/>
    <property type="match status" value="1"/>
</dbReference>
<proteinExistence type="predicted"/>
<dbReference type="InterPro" id="IPR034660">
    <property type="entry name" value="DinB/YfiT-like"/>
</dbReference>
<feature type="domain" description="Mycothiol-dependent maleylpyruvate isomerase metal-binding" evidence="1">
    <location>
        <begin position="38"/>
        <end position="164"/>
    </location>
</feature>
<dbReference type="EMBL" id="FOEP01000013">
    <property type="protein sequence ID" value="SEQ79352.1"/>
    <property type="molecule type" value="Genomic_DNA"/>
</dbReference>
<gene>
    <name evidence="2" type="ORF">SAMN04488092_11362</name>
</gene>
<accession>A0A1H9IXU3</accession>
<dbReference type="RefSeq" id="WP_090270709.1">
    <property type="nucleotide sequence ID" value="NZ_FOEP01000013.1"/>
</dbReference>
<reference evidence="2 3" key="1">
    <citation type="submission" date="2016-10" db="EMBL/GenBank/DDBJ databases">
        <authorList>
            <person name="de Groot N.N."/>
        </authorList>
    </citation>
    <scope>NUCLEOTIDE SEQUENCE [LARGE SCALE GENOMIC DNA]</scope>
    <source>
        <strain evidence="2 3">DSM 22007</strain>
    </source>
</reference>